<dbReference type="SUPFAM" id="SSF53335">
    <property type="entry name" value="S-adenosyl-L-methionine-dependent methyltransferases"/>
    <property type="match status" value="1"/>
</dbReference>
<sequence>MNVIENNSETILDELIKDSKLDYLRMMKSAAKSVLTGFEPSNFKDVYLSISREQGEELRKLIVQRNIKNVVEFGTSFGISTLFLAQGVTETNGKIITTELIPSKAKKAKENFERAGVAQSIEVLIGDAMDTLKNHSETIDLLLLDGWKDLYHPLFKMLEPNFHNGTIIYVDNADMAETRDFLSKVKSTDKYELQSQFGGKVVLITSKIQE</sequence>
<dbReference type="InterPro" id="IPR002935">
    <property type="entry name" value="SAM_O-MeTrfase"/>
</dbReference>
<evidence type="ECO:0000256" key="3">
    <source>
        <dbReference type="ARBA" id="ARBA00022691"/>
    </source>
</evidence>
<protein>
    <recommendedName>
        <fullName evidence="6">Methyltransferase</fullName>
    </recommendedName>
</protein>
<evidence type="ECO:0008006" key="6">
    <source>
        <dbReference type="Google" id="ProtNLM"/>
    </source>
</evidence>
<evidence type="ECO:0000256" key="1">
    <source>
        <dbReference type="ARBA" id="ARBA00022603"/>
    </source>
</evidence>
<keyword evidence="3" id="KW-0949">S-adenosyl-L-methionine</keyword>
<comment type="caution">
    <text evidence="4">The sequence shown here is derived from an EMBL/GenBank/DDBJ whole genome shotgun (WGS) entry which is preliminary data.</text>
</comment>
<evidence type="ECO:0000313" key="4">
    <source>
        <dbReference type="EMBL" id="NKI32736.1"/>
    </source>
</evidence>
<dbReference type="Gene3D" id="3.40.50.150">
    <property type="entry name" value="Vaccinia Virus protein VP39"/>
    <property type="match status" value="1"/>
</dbReference>
<keyword evidence="1" id="KW-0489">Methyltransferase</keyword>
<dbReference type="PROSITE" id="PS51682">
    <property type="entry name" value="SAM_OMT_I"/>
    <property type="match status" value="1"/>
</dbReference>
<evidence type="ECO:0000313" key="5">
    <source>
        <dbReference type="Proteomes" id="UP000718451"/>
    </source>
</evidence>
<dbReference type="CDD" id="cd02440">
    <property type="entry name" value="AdoMet_MTases"/>
    <property type="match status" value="1"/>
</dbReference>
<reference evidence="4 5" key="1">
    <citation type="submission" date="2020-04" db="EMBL/GenBank/DDBJ databases">
        <authorList>
            <person name="Yoon J."/>
        </authorList>
    </citation>
    <scope>NUCLEOTIDE SEQUENCE [LARGE SCALE GENOMIC DNA]</scope>
    <source>
        <strain evidence="4 5">DJ-13</strain>
    </source>
</reference>
<organism evidence="4 5">
    <name type="scientific">Croceivirga thetidis</name>
    <dbReference type="NCBI Taxonomy" id="2721623"/>
    <lineage>
        <taxon>Bacteria</taxon>
        <taxon>Pseudomonadati</taxon>
        <taxon>Bacteroidota</taxon>
        <taxon>Flavobacteriia</taxon>
        <taxon>Flavobacteriales</taxon>
        <taxon>Flavobacteriaceae</taxon>
        <taxon>Croceivirga</taxon>
    </lineage>
</organism>
<dbReference type="PANTHER" id="PTHR43167:SF1">
    <property type="entry name" value="PUTATIVE (AFU_ORTHOLOGUE AFUA_6G01830)-RELATED"/>
    <property type="match status" value="1"/>
</dbReference>
<evidence type="ECO:0000256" key="2">
    <source>
        <dbReference type="ARBA" id="ARBA00022679"/>
    </source>
</evidence>
<accession>A0ABX1GUM7</accession>
<dbReference type="RefSeq" id="WP_168552914.1">
    <property type="nucleotide sequence ID" value="NZ_JAAWWL010000002.1"/>
</dbReference>
<dbReference type="EMBL" id="JAAWWL010000002">
    <property type="protein sequence ID" value="NKI32736.1"/>
    <property type="molecule type" value="Genomic_DNA"/>
</dbReference>
<dbReference type="InterPro" id="IPR029063">
    <property type="entry name" value="SAM-dependent_MTases_sf"/>
</dbReference>
<proteinExistence type="predicted"/>
<keyword evidence="5" id="KW-1185">Reference proteome</keyword>
<keyword evidence="2" id="KW-0808">Transferase</keyword>
<gene>
    <name evidence="4" type="ORF">HCU67_12335</name>
</gene>
<dbReference type="PANTHER" id="PTHR43167">
    <property type="entry name" value="PUTATIVE (AFU_ORTHOLOGUE AFUA_6G01830)-RELATED"/>
    <property type="match status" value="1"/>
</dbReference>
<dbReference type="Proteomes" id="UP000718451">
    <property type="component" value="Unassembled WGS sequence"/>
</dbReference>
<dbReference type="Pfam" id="PF01596">
    <property type="entry name" value="Methyltransf_3"/>
    <property type="match status" value="1"/>
</dbReference>
<name>A0ABX1GUM7_9FLAO</name>